<keyword evidence="2" id="KW-1185">Reference proteome</keyword>
<sequence length="83" mass="9834">MENPVKKKDRHVMSILFSTISDEVSCELDVEKMAKQMWNLLKAKNIKSPRLRSVIILSKGRRKLFSHEPWGRTSRKPHMWKSQ</sequence>
<dbReference type="EMBL" id="CACRZD030000016">
    <property type="protein sequence ID" value="CAA6672146.1"/>
    <property type="molecule type" value="Genomic_DNA"/>
</dbReference>
<name>A0A7I8JPS0_SPIIN</name>
<dbReference type="Proteomes" id="UP001189122">
    <property type="component" value="Unassembled WGS sequence"/>
</dbReference>
<accession>A0A7I8JPS0</accession>
<dbReference type="AlphaFoldDB" id="A0A7I8JPS0"/>
<evidence type="ECO:0000313" key="2">
    <source>
        <dbReference type="Proteomes" id="UP001189122"/>
    </source>
</evidence>
<protein>
    <submittedName>
        <fullName evidence="1">Uncharacterized protein</fullName>
    </submittedName>
</protein>
<dbReference type="EMBL" id="LR743603">
    <property type="protein sequence ID" value="CAA2633012.1"/>
    <property type="molecule type" value="Genomic_DNA"/>
</dbReference>
<organism evidence="1">
    <name type="scientific">Spirodela intermedia</name>
    <name type="common">Intermediate duckweed</name>
    <dbReference type="NCBI Taxonomy" id="51605"/>
    <lineage>
        <taxon>Eukaryota</taxon>
        <taxon>Viridiplantae</taxon>
        <taxon>Streptophyta</taxon>
        <taxon>Embryophyta</taxon>
        <taxon>Tracheophyta</taxon>
        <taxon>Spermatophyta</taxon>
        <taxon>Magnoliopsida</taxon>
        <taxon>Liliopsida</taxon>
        <taxon>Araceae</taxon>
        <taxon>Lemnoideae</taxon>
        <taxon>Spirodela</taxon>
    </lineage>
</organism>
<proteinExistence type="predicted"/>
<gene>
    <name evidence="1" type="ORF">SI7747_16018557</name>
</gene>
<evidence type="ECO:0000313" key="1">
    <source>
        <dbReference type="EMBL" id="CAA2633012.1"/>
    </source>
</evidence>
<reference evidence="1 2" key="1">
    <citation type="submission" date="2019-12" db="EMBL/GenBank/DDBJ databases">
        <authorList>
            <person name="Scholz U."/>
            <person name="Mascher M."/>
            <person name="Fiebig A."/>
        </authorList>
    </citation>
    <scope>NUCLEOTIDE SEQUENCE</scope>
</reference>